<gene>
    <name evidence="1" type="ORF">MSMAS_1670</name>
</gene>
<dbReference type="InterPro" id="IPR013783">
    <property type="entry name" value="Ig-like_fold"/>
</dbReference>
<proteinExistence type="predicted"/>
<dbReference type="AlphaFoldDB" id="A0A0E3LU92"/>
<evidence type="ECO:0000313" key="2">
    <source>
        <dbReference type="Proteomes" id="UP000033097"/>
    </source>
</evidence>
<dbReference type="EMBL" id="CP009512">
    <property type="protein sequence ID" value="AKB64866.1"/>
    <property type="molecule type" value="Genomic_DNA"/>
</dbReference>
<dbReference type="GeneID" id="24839349"/>
<organism evidence="1 2">
    <name type="scientific">Methanosarcina mazei S-6</name>
    <dbReference type="NCBI Taxonomy" id="213585"/>
    <lineage>
        <taxon>Archaea</taxon>
        <taxon>Methanobacteriati</taxon>
        <taxon>Methanobacteriota</taxon>
        <taxon>Stenosarchaea group</taxon>
        <taxon>Methanomicrobia</taxon>
        <taxon>Methanosarcinales</taxon>
        <taxon>Methanosarcinaceae</taxon>
        <taxon>Methanosarcina</taxon>
    </lineage>
</organism>
<sequence length="271" mass="29370">MRLKIVLLIIALIISVQAAAGSSSIGVGASPGNLSFRLAPETSAEQSLYVINTGNETATYGIFVEGDACEDWFTFSSTSFDLKAGEYREVKVKLNVPATEETDVECNIKIPCTVSGKIVGAGIIIPVHIEISASEANYSEVGSSGTSSSAGGKSFSGSFNSSKVKEISQQLVANASNLVVDSRKDITSTGEKLKNSTKNWEETADKSLDNATTGLGKVTRKFEDTGRRIEDDTKERFDDTKKKLDELNTIYRDIIQYIDNFIKIRLTKILN</sequence>
<dbReference type="PATRIC" id="fig|213585.10.peg.2116"/>
<protein>
    <submittedName>
        <fullName evidence="1">Uncharacterized protein</fullName>
    </submittedName>
</protein>
<dbReference type="RefSeq" id="WP_048045956.1">
    <property type="nucleotide sequence ID" value="NZ_CP009512.1"/>
</dbReference>
<dbReference type="HOGENOM" id="CLU_1025319_0_0_2"/>
<dbReference type="Gene3D" id="2.60.40.10">
    <property type="entry name" value="Immunoglobulins"/>
    <property type="match status" value="1"/>
</dbReference>
<reference evidence="1 2" key="1">
    <citation type="submission" date="2014-07" db="EMBL/GenBank/DDBJ databases">
        <title>Methanogenic archaea and the global carbon cycle.</title>
        <authorList>
            <person name="Henriksen J.R."/>
            <person name="Luke J."/>
            <person name="Reinhart S."/>
            <person name="Benedict M.N."/>
            <person name="Youngblut N.D."/>
            <person name="Metcalf M.E."/>
            <person name="Whitaker R.J."/>
            <person name="Metcalf W.W."/>
        </authorList>
    </citation>
    <scope>NUCLEOTIDE SEQUENCE [LARGE SCALE GENOMIC DNA]</scope>
    <source>
        <strain evidence="1 2">S-6</strain>
    </source>
</reference>
<accession>A0A0E3LU92</accession>
<evidence type="ECO:0000313" key="1">
    <source>
        <dbReference type="EMBL" id="AKB64866.1"/>
    </source>
</evidence>
<dbReference type="Proteomes" id="UP000033097">
    <property type="component" value="Chromosome"/>
</dbReference>
<dbReference type="KEGG" id="mmj:MSMAS_1670"/>
<name>A0A0E3LU92_METMZ</name>